<evidence type="ECO:0000313" key="6">
    <source>
        <dbReference type="EMBL" id="RVT85023.1"/>
    </source>
</evidence>
<proteinExistence type="inferred from homology"/>
<dbReference type="OrthoDB" id="9072091at2"/>
<comment type="similarity">
    <text evidence="1">Belongs to the LysR transcriptional regulatory family.</text>
</comment>
<dbReference type="SUPFAM" id="SSF46785">
    <property type="entry name" value="Winged helix' DNA-binding domain"/>
    <property type="match status" value="1"/>
</dbReference>
<dbReference type="Gene3D" id="1.10.10.10">
    <property type="entry name" value="Winged helix-like DNA-binding domain superfamily/Winged helix DNA-binding domain"/>
    <property type="match status" value="1"/>
</dbReference>
<evidence type="ECO:0000256" key="4">
    <source>
        <dbReference type="ARBA" id="ARBA00023163"/>
    </source>
</evidence>
<dbReference type="SUPFAM" id="SSF53850">
    <property type="entry name" value="Periplasmic binding protein-like II"/>
    <property type="match status" value="1"/>
</dbReference>
<dbReference type="InterPro" id="IPR000847">
    <property type="entry name" value="LysR_HTH_N"/>
</dbReference>
<dbReference type="InterPro" id="IPR058163">
    <property type="entry name" value="LysR-type_TF_proteobact-type"/>
</dbReference>
<dbReference type="GO" id="GO:0043565">
    <property type="term" value="F:sequence-specific DNA binding"/>
    <property type="evidence" value="ECO:0007669"/>
    <property type="project" value="TreeGrafter"/>
</dbReference>
<dbReference type="Gene3D" id="3.40.190.290">
    <property type="match status" value="1"/>
</dbReference>
<dbReference type="PROSITE" id="PS50931">
    <property type="entry name" value="HTH_LYSR"/>
    <property type="match status" value="1"/>
</dbReference>
<dbReference type="InterPro" id="IPR036388">
    <property type="entry name" value="WH-like_DNA-bd_sf"/>
</dbReference>
<dbReference type="PANTHER" id="PTHR30537">
    <property type="entry name" value="HTH-TYPE TRANSCRIPTIONAL REGULATOR"/>
    <property type="match status" value="1"/>
</dbReference>
<comment type="caution">
    <text evidence="6">The sequence shown here is derived from an EMBL/GenBank/DDBJ whole genome shotgun (WGS) entry which is preliminary data.</text>
</comment>
<dbReference type="GO" id="GO:0003700">
    <property type="term" value="F:DNA-binding transcription factor activity"/>
    <property type="evidence" value="ECO:0007669"/>
    <property type="project" value="InterPro"/>
</dbReference>
<dbReference type="GO" id="GO:0006351">
    <property type="term" value="P:DNA-templated transcription"/>
    <property type="evidence" value="ECO:0007669"/>
    <property type="project" value="TreeGrafter"/>
</dbReference>
<dbReference type="EMBL" id="SACM01000003">
    <property type="protein sequence ID" value="RVT85023.1"/>
    <property type="molecule type" value="Genomic_DNA"/>
</dbReference>
<evidence type="ECO:0000256" key="3">
    <source>
        <dbReference type="ARBA" id="ARBA00023125"/>
    </source>
</evidence>
<organism evidence="6 7">
    <name type="scientific">Inhella crocodyli</name>
    <dbReference type="NCBI Taxonomy" id="2499851"/>
    <lineage>
        <taxon>Bacteria</taxon>
        <taxon>Pseudomonadati</taxon>
        <taxon>Pseudomonadota</taxon>
        <taxon>Betaproteobacteria</taxon>
        <taxon>Burkholderiales</taxon>
        <taxon>Sphaerotilaceae</taxon>
        <taxon>Inhella</taxon>
    </lineage>
</organism>
<evidence type="ECO:0000313" key="7">
    <source>
        <dbReference type="Proteomes" id="UP000288587"/>
    </source>
</evidence>
<evidence type="ECO:0000259" key="5">
    <source>
        <dbReference type="PROSITE" id="PS50931"/>
    </source>
</evidence>
<dbReference type="Pfam" id="PF00126">
    <property type="entry name" value="HTH_1"/>
    <property type="match status" value="1"/>
</dbReference>
<dbReference type="PANTHER" id="PTHR30537:SF3">
    <property type="entry name" value="TRANSCRIPTIONAL REGULATORY PROTEIN"/>
    <property type="match status" value="1"/>
</dbReference>
<keyword evidence="7" id="KW-1185">Reference proteome</keyword>
<dbReference type="PRINTS" id="PR00039">
    <property type="entry name" value="HTHLYSR"/>
</dbReference>
<sequence>MSPLPRFDWSLVPSFLAVLDAGSLMGAARALNAQQPTLSRHIAALEAQLGVALFERTGRGVQPTAAARALADAARHMAEGADRMNQQLLRRASSMQGTVRVSASQVPAVTLLPPLLAELHRQEPGLQVELVATNAVSNLLRREADIALRMLRPVQSGLVARKLGEVAVVACAHESYLARRGTPRAVADLAGHTLVGMDRDPGILQGFAAAGMPLTREHFALRTDDQTAYAALVMAGAGIGFMARYLVDSTPGLVALLPELPTPRLPAWLVVHREIRGSPAVRRVFDFLAEALPPLLA</sequence>
<keyword evidence="4" id="KW-0804">Transcription</keyword>
<feature type="domain" description="HTH lysR-type" evidence="5">
    <location>
        <begin position="15"/>
        <end position="64"/>
    </location>
</feature>
<gene>
    <name evidence="6" type="ORF">EOD73_12975</name>
</gene>
<accession>A0A3S2UG60</accession>
<protein>
    <submittedName>
        <fullName evidence="6">LysR family transcriptional regulator</fullName>
    </submittedName>
</protein>
<reference evidence="6 7" key="1">
    <citation type="submission" date="2019-01" db="EMBL/GenBank/DDBJ databases">
        <authorList>
            <person name="Chen W.-M."/>
        </authorList>
    </citation>
    <scope>NUCLEOTIDE SEQUENCE [LARGE SCALE GENOMIC DNA]</scope>
    <source>
        <strain evidence="6 7">CCP-18</strain>
    </source>
</reference>
<dbReference type="InterPro" id="IPR005119">
    <property type="entry name" value="LysR_subst-bd"/>
</dbReference>
<dbReference type="InterPro" id="IPR036390">
    <property type="entry name" value="WH_DNA-bd_sf"/>
</dbReference>
<dbReference type="AlphaFoldDB" id="A0A3S2UG60"/>
<dbReference type="CDD" id="cd08422">
    <property type="entry name" value="PBP2_CrgA_like"/>
    <property type="match status" value="1"/>
</dbReference>
<name>A0A3S2UG60_9BURK</name>
<dbReference type="RefSeq" id="WP_127683425.1">
    <property type="nucleotide sequence ID" value="NZ_SACM01000003.1"/>
</dbReference>
<dbReference type="Proteomes" id="UP000288587">
    <property type="component" value="Unassembled WGS sequence"/>
</dbReference>
<evidence type="ECO:0000256" key="2">
    <source>
        <dbReference type="ARBA" id="ARBA00023015"/>
    </source>
</evidence>
<keyword evidence="2" id="KW-0805">Transcription regulation</keyword>
<dbReference type="Pfam" id="PF03466">
    <property type="entry name" value="LysR_substrate"/>
    <property type="match status" value="1"/>
</dbReference>
<evidence type="ECO:0000256" key="1">
    <source>
        <dbReference type="ARBA" id="ARBA00009437"/>
    </source>
</evidence>
<keyword evidence="3" id="KW-0238">DNA-binding</keyword>